<dbReference type="EMBL" id="LAQT01000038">
    <property type="protein sequence ID" value="KPC49126.1"/>
    <property type="molecule type" value="Genomic_DNA"/>
</dbReference>
<protein>
    <recommendedName>
        <fullName evidence="5">DUF1640 domain-containing protein</fullName>
    </recommendedName>
</protein>
<reference evidence="3 4" key="1">
    <citation type="submission" date="2015-07" db="EMBL/GenBank/DDBJ databases">
        <title>Draft genome sequence of the Amantichitinum ursilacus IGB-41, a new chitin-degrading bacterium.</title>
        <authorList>
            <person name="Kirstahler P."/>
            <person name="Guenther M."/>
            <person name="Grumaz C."/>
            <person name="Rupp S."/>
            <person name="Zibek S."/>
            <person name="Sohn K."/>
        </authorList>
    </citation>
    <scope>NUCLEOTIDE SEQUENCE [LARGE SCALE GENOMIC DNA]</scope>
    <source>
        <strain evidence="3 4">IGB-41</strain>
    </source>
</reference>
<evidence type="ECO:0000313" key="3">
    <source>
        <dbReference type="EMBL" id="KPC49126.1"/>
    </source>
</evidence>
<feature type="region of interest" description="Disordered" evidence="2">
    <location>
        <begin position="1"/>
        <end position="24"/>
    </location>
</feature>
<keyword evidence="4" id="KW-1185">Reference proteome</keyword>
<evidence type="ECO:0000256" key="1">
    <source>
        <dbReference type="SAM" id="Coils"/>
    </source>
</evidence>
<dbReference type="Proteomes" id="UP000037939">
    <property type="component" value="Unassembled WGS sequence"/>
</dbReference>
<evidence type="ECO:0000313" key="4">
    <source>
        <dbReference type="Proteomes" id="UP000037939"/>
    </source>
</evidence>
<dbReference type="AlphaFoldDB" id="A0A0N0GKP9"/>
<keyword evidence="1" id="KW-0175">Coiled coil</keyword>
<feature type="coiled-coil region" evidence="1">
    <location>
        <begin position="27"/>
        <end position="68"/>
    </location>
</feature>
<comment type="caution">
    <text evidence="3">The sequence shown here is derived from an EMBL/GenBank/DDBJ whole genome shotgun (WGS) entry which is preliminary data.</text>
</comment>
<proteinExistence type="predicted"/>
<feature type="compositionally biased region" description="Basic and acidic residues" evidence="2">
    <location>
        <begin position="1"/>
        <end position="10"/>
    </location>
</feature>
<accession>A0A0N0GKP9</accession>
<name>A0A0N0GKP9_9NEIS</name>
<dbReference type="STRING" id="857265.WG78_21440"/>
<evidence type="ECO:0000256" key="2">
    <source>
        <dbReference type="SAM" id="MobiDB-lite"/>
    </source>
</evidence>
<gene>
    <name evidence="3" type="ORF">WG78_21440</name>
</gene>
<evidence type="ECO:0008006" key="5">
    <source>
        <dbReference type="Google" id="ProtNLM"/>
    </source>
</evidence>
<dbReference type="Gene3D" id="1.20.5.170">
    <property type="match status" value="1"/>
</dbReference>
<organism evidence="3 4">
    <name type="scientific">Amantichitinum ursilacus</name>
    <dbReference type="NCBI Taxonomy" id="857265"/>
    <lineage>
        <taxon>Bacteria</taxon>
        <taxon>Pseudomonadati</taxon>
        <taxon>Pseudomonadota</taxon>
        <taxon>Betaproteobacteria</taxon>
        <taxon>Neisseriales</taxon>
        <taxon>Chitinibacteraceae</taxon>
        <taxon>Amantichitinum</taxon>
    </lineage>
</organism>
<sequence>MPRSFSEQHRRSATRRAPRNPHLDSRMDIAELRLDHLDCNVDELKASVAVLRNDVSELKTDMSILKADVSGIRAEMKQNYATKADLLSLKHSLVIWLVSTMLAGQAIQPVIKQLAG</sequence>